<organism evidence="2 3">
    <name type="scientific">Cryptococcus neoformans Tu259-1</name>
    <dbReference type="NCBI Taxonomy" id="1230072"/>
    <lineage>
        <taxon>Eukaryota</taxon>
        <taxon>Fungi</taxon>
        <taxon>Dikarya</taxon>
        <taxon>Basidiomycota</taxon>
        <taxon>Agaricomycotina</taxon>
        <taxon>Tremellomycetes</taxon>
        <taxon>Tremellales</taxon>
        <taxon>Cryptococcaceae</taxon>
        <taxon>Cryptococcus</taxon>
        <taxon>Cryptococcus neoformans species complex</taxon>
    </lineage>
</organism>
<feature type="domain" description="F-box" evidence="1">
    <location>
        <begin position="18"/>
        <end position="55"/>
    </location>
</feature>
<dbReference type="SUPFAM" id="SSF81383">
    <property type="entry name" value="F-box domain"/>
    <property type="match status" value="1"/>
</dbReference>
<comment type="caution">
    <text evidence="2">The sequence shown here is derived from an EMBL/GenBank/DDBJ whole genome shotgun (WGS) entry which is preliminary data.</text>
</comment>
<dbReference type="Pfam" id="PF00646">
    <property type="entry name" value="F-box"/>
    <property type="match status" value="1"/>
</dbReference>
<name>A0A854QEY7_CRYNE</name>
<evidence type="ECO:0000313" key="2">
    <source>
        <dbReference type="EMBL" id="OXG18480.1"/>
    </source>
</evidence>
<dbReference type="InterPro" id="IPR036047">
    <property type="entry name" value="F-box-like_dom_sf"/>
</dbReference>
<dbReference type="EMBL" id="AMKT01000056">
    <property type="protein sequence ID" value="OXG18480.1"/>
    <property type="molecule type" value="Genomic_DNA"/>
</dbReference>
<reference evidence="2 3" key="1">
    <citation type="submission" date="2017-06" db="EMBL/GenBank/DDBJ databases">
        <title>Global population genomics of the pathogenic fungus Cryptococcus neoformans var. grubii.</title>
        <authorList>
            <person name="Cuomo C."/>
            <person name="Litvintseva A."/>
            <person name="Chen Y."/>
            <person name="Young S."/>
            <person name="Zeng Q."/>
            <person name="Chapman S."/>
            <person name="Gujja S."/>
            <person name="Saif S."/>
            <person name="Birren B."/>
        </authorList>
    </citation>
    <scope>NUCLEOTIDE SEQUENCE [LARGE SCALE GENOMIC DNA]</scope>
    <source>
        <strain evidence="2 3">Tu259-1</strain>
    </source>
</reference>
<gene>
    <name evidence="2" type="ORF">C361_04605</name>
</gene>
<dbReference type="InterPro" id="IPR001810">
    <property type="entry name" value="F-box_dom"/>
</dbReference>
<dbReference type="OrthoDB" id="2570600at2759"/>
<evidence type="ECO:0000313" key="3">
    <source>
        <dbReference type="Proteomes" id="UP000199727"/>
    </source>
</evidence>
<sequence length="394" mass="46051">MPRTRSQTALLKKTAASLDRLPIELQTKIITHLKDMDPKSLLFLARVSKSLYYQCIDHIYYEVKLKRSNRKQFFRGLNSGRFLREGEFKHWYKKLHQQPLFGQSMILRRLLLLDKVHRVIIADGPALEKTFDIAIIVAMEHSFVSYPLYQDIEPQALFRNLGQGKKGLPCMIWKEDAMDYFDSLIQDSYLEDWEYAELHDESLSEESNNLARERLDRLYNFNLYQSGTPFCLHLPDSWSHDSQTFLDGIFKGNAPKTLALHNVKLLDWSFGKSSGYHTPDEMHLFLLAQGLPKDTYERPPPHREALGEFLSNFSPEDTHCKIHIYNYARKGTESEEDVKRKVLKICRREYARKKEFSLLCGSKEAREEPSDGCPFRGKLVIHFEKAVCKFCGYH</sequence>
<accession>A0A854QEY7</accession>
<protein>
    <recommendedName>
        <fullName evidence="1">F-box domain-containing protein</fullName>
    </recommendedName>
</protein>
<evidence type="ECO:0000259" key="1">
    <source>
        <dbReference type="Pfam" id="PF00646"/>
    </source>
</evidence>
<proteinExistence type="predicted"/>
<dbReference type="AlphaFoldDB" id="A0A854QEY7"/>
<dbReference type="Proteomes" id="UP000199727">
    <property type="component" value="Unassembled WGS sequence"/>
</dbReference>